<evidence type="ECO:0000256" key="3">
    <source>
        <dbReference type="ARBA" id="ARBA00022679"/>
    </source>
</evidence>
<dbReference type="GO" id="GO:0005524">
    <property type="term" value="F:ATP binding"/>
    <property type="evidence" value="ECO:0007669"/>
    <property type="project" value="UniProtKB-KW"/>
</dbReference>
<keyword evidence="3 10" id="KW-0808">Transferase</keyword>
<keyword evidence="10" id="KW-0963">Cytoplasm</keyword>
<keyword evidence="7 10" id="KW-0443">Lipid metabolism</keyword>
<keyword evidence="6 10" id="KW-0067">ATP-binding</keyword>
<reference evidence="14" key="1">
    <citation type="submission" date="2017-09" db="EMBL/GenBank/DDBJ databases">
        <authorList>
            <person name="Varghese N."/>
            <person name="Submissions S."/>
        </authorList>
    </citation>
    <scope>NUCLEOTIDE SEQUENCE [LARGE SCALE GENOMIC DNA]</scope>
    <source>
        <strain evidence="14">DSM 2913</strain>
    </source>
</reference>
<comment type="subunit">
    <text evidence="10">Acetyl-CoA carboxylase is a heterohexamer composed of biotin carboxyl carrier protein (AccB), biotin carboxylase (AccC) and two subunits each of ACCase subunit alpha (AccA) and ACCase subunit beta (AccD).</text>
</comment>
<evidence type="ECO:0000256" key="6">
    <source>
        <dbReference type="ARBA" id="ARBA00022840"/>
    </source>
</evidence>
<comment type="pathway">
    <text evidence="1 10">Lipid metabolism; malonyl-CoA biosynthesis; malonyl-CoA from acetyl-CoA: step 1/1.</text>
</comment>
<comment type="function">
    <text evidence="10">Component of the acetyl coenzyme A carboxylase (ACC) complex. First, biotin carboxylase catalyzes the carboxylation of biotin on its carrier protein (BCCP) and then the CO(2) group is transferred by the carboxyltransferase to acetyl-CoA to form malonyl-CoA.</text>
</comment>
<dbReference type="NCBIfam" id="TIGR00513">
    <property type="entry name" value="accA"/>
    <property type="match status" value="1"/>
</dbReference>
<dbReference type="Gene3D" id="3.90.226.10">
    <property type="entry name" value="2-enoyl-CoA Hydratase, Chain A, domain 1"/>
    <property type="match status" value="1"/>
</dbReference>
<sequence length="316" mass="35807">MILEFEKDYLELYQKVDQLKRIYKLGNREKEEELRKLQRELRKKAKELYKKLDPWDRVLLARHSQRPHTLDYINMIFKDFIELHGDRCFGDDKSIVAGFAYFEGMPVAVIGHEKGKSTKEKMERNFGMPHPEGYRKAIRVAKLAEKYLMPVITFVDTPGAYPGIGAEERGQSEAIAESLYTFGYLKVPSIAVIIGEGGSGGALALAVANRVLMFENAIYSVISPEGCAAILWKDQSKVKEASSALKLTAQDLLKLGVIDYIVPEPLGASHIDPVRSARVLKYFLRKCIRELVSKSAEEILRERIEKFGSMGAFLEQ</sequence>
<keyword evidence="11" id="KW-0175">Coiled coil</keyword>
<dbReference type="Proteomes" id="UP000218627">
    <property type="component" value="Unassembled WGS sequence"/>
</dbReference>
<evidence type="ECO:0000256" key="9">
    <source>
        <dbReference type="ARBA" id="ARBA00049152"/>
    </source>
</evidence>
<keyword evidence="8 10" id="KW-0275">Fatty acid biosynthesis</keyword>
<dbReference type="PRINTS" id="PR01069">
    <property type="entry name" value="ACCCTRFRASEA"/>
</dbReference>
<evidence type="ECO:0000256" key="7">
    <source>
        <dbReference type="ARBA" id="ARBA00023098"/>
    </source>
</evidence>
<evidence type="ECO:0000256" key="10">
    <source>
        <dbReference type="HAMAP-Rule" id="MF_00823"/>
    </source>
</evidence>
<keyword evidence="2 10" id="KW-0444">Lipid biosynthesis</keyword>
<dbReference type="AlphaFoldDB" id="A0A285NYH0"/>
<dbReference type="PROSITE" id="PS50989">
    <property type="entry name" value="COA_CT_CTER"/>
    <property type="match status" value="1"/>
</dbReference>
<dbReference type="UniPathway" id="UPA00655">
    <property type="reaction ID" value="UER00711"/>
</dbReference>
<proteinExistence type="inferred from homology"/>
<dbReference type="PANTHER" id="PTHR42853">
    <property type="entry name" value="ACETYL-COENZYME A CARBOXYLASE CARBOXYL TRANSFERASE SUBUNIT ALPHA"/>
    <property type="match status" value="1"/>
</dbReference>
<evidence type="ECO:0000256" key="4">
    <source>
        <dbReference type="ARBA" id="ARBA00022741"/>
    </source>
</evidence>
<dbReference type="EMBL" id="OBEN01000004">
    <property type="protein sequence ID" value="SNZ14077.1"/>
    <property type="molecule type" value="Genomic_DNA"/>
</dbReference>
<evidence type="ECO:0000256" key="5">
    <source>
        <dbReference type="ARBA" id="ARBA00022832"/>
    </source>
</evidence>
<evidence type="ECO:0000256" key="8">
    <source>
        <dbReference type="ARBA" id="ARBA00023160"/>
    </source>
</evidence>
<comment type="catalytic activity">
    <reaction evidence="9 10">
        <text>N(6)-carboxybiotinyl-L-lysyl-[protein] + acetyl-CoA = N(6)-biotinyl-L-lysyl-[protein] + malonyl-CoA</text>
        <dbReference type="Rhea" id="RHEA:54728"/>
        <dbReference type="Rhea" id="RHEA-COMP:10505"/>
        <dbReference type="Rhea" id="RHEA-COMP:10506"/>
        <dbReference type="ChEBI" id="CHEBI:57288"/>
        <dbReference type="ChEBI" id="CHEBI:57384"/>
        <dbReference type="ChEBI" id="CHEBI:83144"/>
        <dbReference type="ChEBI" id="CHEBI:83145"/>
        <dbReference type="EC" id="2.1.3.15"/>
    </reaction>
</comment>
<dbReference type="InterPro" id="IPR001095">
    <property type="entry name" value="Acetyl_CoA_COase_a_su"/>
</dbReference>
<dbReference type="PANTHER" id="PTHR42853:SF3">
    <property type="entry name" value="ACETYL-COENZYME A CARBOXYLASE CARBOXYL TRANSFERASE SUBUNIT ALPHA, CHLOROPLASTIC"/>
    <property type="match status" value="1"/>
</dbReference>
<feature type="coiled-coil region" evidence="11">
    <location>
        <begin position="20"/>
        <end position="51"/>
    </location>
</feature>
<dbReference type="GO" id="GO:0006633">
    <property type="term" value="P:fatty acid biosynthetic process"/>
    <property type="evidence" value="ECO:0007669"/>
    <property type="project" value="UniProtKB-KW"/>
</dbReference>
<dbReference type="Pfam" id="PF03255">
    <property type="entry name" value="ACCA"/>
    <property type="match status" value="1"/>
</dbReference>
<dbReference type="SUPFAM" id="SSF52096">
    <property type="entry name" value="ClpP/crotonase"/>
    <property type="match status" value="1"/>
</dbReference>
<evidence type="ECO:0000256" key="11">
    <source>
        <dbReference type="SAM" id="Coils"/>
    </source>
</evidence>
<dbReference type="GO" id="GO:0003989">
    <property type="term" value="F:acetyl-CoA carboxylase activity"/>
    <property type="evidence" value="ECO:0007669"/>
    <property type="project" value="InterPro"/>
</dbReference>
<evidence type="ECO:0000313" key="14">
    <source>
        <dbReference type="Proteomes" id="UP000218627"/>
    </source>
</evidence>
<name>A0A285NYH0_9AQUI</name>
<gene>
    <name evidence="10" type="primary">accA</name>
    <name evidence="13" type="ORF">SAMN06265353_0976</name>
</gene>
<dbReference type="RefSeq" id="WP_096601899.1">
    <property type="nucleotide sequence ID" value="NZ_OBEN01000004.1"/>
</dbReference>
<keyword evidence="14" id="KW-1185">Reference proteome</keyword>
<accession>A0A285NYH0</accession>
<organism evidence="13 14">
    <name type="scientific">Hydrogenobacter hydrogenophilus</name>
    <dbReference type="NCBI Taxonomy" id="35835"/>
    <lineage>
        <taxon>Bacteria</taxon>
        <taxon>Pseudomonadati</taxon>
        <taxon>Aquificota</taxon>
        <taxon>Aquificia</taxon>
        <taxon>Aquificales</taxon>
        <taxon>Aquificaceae</taxon>
        <taxon>Hydrogenobacter</taxon>
    </lineage>
</organism>
<dbReference type="EC" id="2.1.3.15" evidence="10"/>
<evidence type="ECO:0000313" key="13">
    <source>
        <dbReference type="EMBL" id="SNZ14077.1"/>
    </source>
</evidence>
<comment type="subcellular location">
    <subcellularLocation>
        <location evidence="10">Cytoplasm</location>
    </subcellularLocation>
</comment>
<evidence type="ECO:0000259" key="12">
    <source>
        <dbReference type="PROSITE" id="PS50989"/>
    </source>
</evidence>
<keyword evidence="5 10" id="KW-0276">Fatty acid metabolism</keyword>
<dbReference type="NCBIfam" id="NF004344">
    <property type="entry name" value="PRK05724.1"/>
    <property type="match status" value="1"/>
</dbReference>
<dbReference type="GO" id="GO:0016743">
    <property type="term" value="F:carboxyl- or carbamoyltransferase activity"/>
    <property type="evidence" value="ECO:0007669"/>
    <property type="project" value="UniProtKB-UniRule"/>
</dbReference>
<dbReference type="OrthoDB" id="9808023at2"/>
<feature type="domain" description="CoA carboxyltransferase C-terminal" evidence="12">
    <location>
        <begin position="33"/>
        <end position="290"/>
    </location>
</feature>
<protein>
    <recommendedName>
        <fullName evidence="10">Acetyl-coenzyme A carboxylase carboxyl transferase subunit alpha</fullName>
        <shortName evidence="10">ACCase subunit alpha</shortName>
        <shortName evidence="10">Acetyl-CoA carboxylase carboxyltransferase subunit alpha</shortName>
        <ecNumber evidence="10">2.1.3.15</ecNumber>
    </recommendedName>
</protein>
<evidence type="ECO:0000256" key="1">
    <source>
        <dbReference type="ARBA" id="ARBA00004956"/>
    </source>
</evidence>
<comment type="similarity">
    <text evidence="10">Belongs to the AccA family.</text>
</comment>
<dbReference type="InterPro" id="IPR029045">
    <property type="entry name" value="ClpP/crotonase-like_dom_sf"/>
</dbReference>
<dbReference type="GO" id="GO:0009317">
    <property type="term" value="C:acetyl-CoA carboxylase complex"/>
    <property type="evidence" value="ECO:0007669"/>
    <property type="project" value="InterPro"/>
</dbReference>
<dbReference type="GO" id="GO:2001295">
    <property type="term" value="P:malonyl-CoA biosynthetic process"/>
    <property type="evidence" value="ECO:0007669"/>
    <property type="project" value="UniProtKB-UniRule"/>
</dbReference>
<evidence type="ECO:0000256" key="2">
    <source>
        <dbReference type="ARBA" id="ARBA00022516"/>
    </source>
</evidence>
<keyword evidence="4 10" id="KW-0547">Nucleotide-binding</keyword>
<dbReference type="NCBIfam" id="NF041504">
    <property type="entry name" value="AccA_sub"/>
    <property type="match status" value="1"/>
</dbReference>
<dbReference type="HAMAP" id="MF_00823">
    <property type="entry name" value="AcetylCoA_CT_alpha"/>
    <property type="match status" value="1"/>
</dbReference>
<dbReference type="InterPro" id="IPR011763">
    <property type="entry name" value="COA_CT_C"/>
</dbReference>